<dbReference type="EMBL" id="KI288737">
    <property type="protein sequence ID" value="ESA08876.1"/>
    <property type="molecule type" value="Genomic_DNA"/>
</dbReference>
<evidence type="ECO:0000313" key="2">
    <source>
        <dbReference type="EMBL" id="ESA08876.1"/>
    </source>
</evidence>
<gene>
    <name evidence="2" type="ORF">GLOINDRAFT_84773</name>
</gene>
<name>U9TZR9_RHIID</name>
<accession>U9TZR9</accession>
<proteinExistence type="predicted"/>
<keyword evidence="1" id="KW-0812">Transmembrane</keyword>
<evidence type="ECO:0000256" key="1">
    <source>
        <dbReference type="SAM" id="Phobius"/>
    </source>
</evidence>
<keyword evidence="1" id="KW-1133">Transmembrane helix</keyword>
<protein>
    <submittedName>
        <fullName evidence="2">Uncharacterized protein</fullName>
    </submittedName>
</protein>
<reference evidence="2" key="1">
    <citation type="submission" date="2013-07" db="EMBL/GenBank/DDBJ databases">
        <title>The genome of an arbuscular mycorrhizal fungus provides insights into the evolution of the oldest plant symbiosis.</title>
        <authorList>
            <consortium name="DOE Joint Genome Institute"/>
            <person name="Tisserant E."/>
            <person name="Malbreil M."/>
            <person name="Kuo A."/>
            <person name="Kohler A."/>
            <person name="Symeonidi A."/>
            <person name="Balestrini R."/>
            <person name="Charron P."/>
            <person name="Duensing N."/>
            <person name="Frei-dit-Frey N."/>
            <person name="Gianinazzi-Pearson V."/>
            <person name="Gilbert B."/>
            <person name="Handa Y."/>
            <person name="Hijri M."/>
            <person name="Kaul R."/>
            <person name="Kawaguchi M."/>
            <person name="Krajinski F."/>
            <person name="Lammers P."/>
            <person name="Lapierre D."/>
            <person name="Masclaux F.G."/>
            <person name="Murat C."/>
            <person name="Morin E."/>
            <person name="Ndikumana S."/>
            <person name="Pagni M."/>
            <person name="Petitpierre D."/>
            <person name="Requena N."/>
            <person name="Rosikiewicz P."/>
            <person name="Riley R."/>
            <person name="Saito K."/>
            <person name="San Clemente H."/>
            <person name="Shapiro H."/>
            <person name="van Tuinen D."/>
            <person name="Becard G."/>
            <person name="Bonfante P."/>
            <person name="Paszkowski U."/>
            <person name="Shachar-Hill Y."/>
            <person name="Young J.P."/>
            <person name="Sanders I.R."/>
            <person name="Henrissat B."/>
            <person name="Rensing S.A."/>
            <person name="Grigoriev I.V."/>
            <person name="Corradi N."/>
            <person name="Roux C."/>
            <person name="Martin F."/>
        </authorList>
    </citation>
    <scope>NUCLEOTIDE SEQUENCE</scope>
    <source>
        <strain evidence="2">DAOM 197198</strain>
    </source>
</reference>
<organism evidence="2">
    <name type="scientific">Rhizophagus irregularis (strain DAOM 181602 / DAOM 197198 / MUCL 43194)</name>
    <name type="common">Arbuscular mycorrhizal fungus</name>
    <name type="synonym">Glomus intraradices</name>
    <dbReference type="NCBI Taxonomy" id="747089"/>
    <lineage>
        <taxon>Eukaryota</taxon>
        <taxon>Fungi</taxon>
        <taxon>Fungi incertae sedis</taxon>
        <taxon>Mucoromycota</taxon>
        <taxon>Glomeromycotina</taxon>
        <taxon>Glomeromycetes</taxon>
        <taxon>Glomerales</taxon>
        <taxon>Glomeraceae</taxon>
        <taxon>Rhizophagus</taxon>
    </lineage>
</organism>
<sequence length="111" mass="13363">MHMNSFYLYVQMHLNISKVITLTKIPKCLLVKLIYTVFLRSLSDIDQKLILKYFIFVIFLHFYYLSEDSSFFYENLRCRKIKKFFEVCVVNNVSIKCLRYFAGTFHTAKCD</sequence>
<keyword evidence="1" id="KW-0472">Membrane</keyword>
<dbReference type="AlphaFoldDB" id="U9TZR9"/>
<dbReference type="HOGENOM" id="CLU_2159744_0_0_1"/>
<feature type="transmembrane region" description="Helical" evidence="1">
    <location>
        <begin position="49"/>
        <end position="66"/>
    </location>
</feature>